<accession>A0A368VNU8</accession>
<dbReference type="PROSITE" id="PS51257">
    <property type="entry name" value="PROKAR_LIPOPROTEIN"/>
    <property type="match status" value="1"/>
</dbReference>
<gene>
    <name evidence="2" type="ORF">DFP97_11373</name>
</gene>
<comment type="caution">
    <text evidence="2">The sequence shown here is derived from an EMBL/GenBank/DDBJ whole genome shotgun (WGS) entry which is preliminary data.</text>
</comment>
<evidence type="ECO:0000313" key="3">
    <source>
        <dbReference type="Proteomes" id="UP000252415"/>
    </source>
</evidence>
<dbReference type="AlphaFoldDB" id="A0A368VNU8"/>
<evidence type="ECO:0000313" key="2">
    <source>
        <dbReference type="EMBL" id="RCW43401.1"/>
    </source>
</evidence>
<dbReference type="OrthoDB" id="1707228at2"/>
<name>A0A368VNU8_9BACL</name>
<proteinExistence type="predicted"/>
<evidence type="ECO:0000256" key="1">
    <source>
        <dbReference type="SAM" id="SignalP"/>
    </source>
</evidence>
<keyword evidence="2" id="KW-0449">Lipoprotein</keyword>
<dbReference type="EMBL" id="QPJD01000013">
    <property type="protein sequence ID" value="RCW43401.1"/>
    <property type="molecule type" value="Genomic_DNA"/>
</dbReference>
<dbReference type="Pfam" id="PF09580">
    <property type="entry name" value="Spore_YhcN_YlaJ"/>
    <property type="match status" value="1"/>
</dbReference>
<protein>
    <submittedName>
        <fullName evidence="2">YhcN/YlaJ family sporulation lipoprotein</fullName>
    </submittedName>
</protein>
<reference evidence="2 3" key="1">
    <citation type="submission" date="2018-07" db="EMBL/GenBank/DDBJ databases">
        <title>Genomic Encyclopedia of Type Strains, Phase III (KMG-III): the genomes of soil and plant-associated and newly described type strains.</title>
        <authorList>
            <person name="Whitman W."/>
        </authorList>
    </citation>
    <scope>NUCLEOTIDE SEQUENCE [LARGE SCALE GENOMIC DNA]</scope>
    <source>
        <strain evidence="2 3">CECT 7506</strain>
    </source>
</reference>
<keyword evidence="3" id="KW-1185">Reference proteome</keyword>
<keyword evidence="1" id="KW-0732">Signal</keyword>
<sequence>MRKQMLVLSAGMLLSVMLAGCMEKQGDLGNKNIRTNIIRKDANGNLLLDKRFANDQMNEMNRVNGRRLNSNNVIGSHKNYWMEMSGNMAEAIMKFDAVKSSYVMLTDHNAYVAVSLTENEPKGDMKTMSRTNSGYLGKEGAQMSRRMSSMSTGQDRLTDQLKDQIAKKIKHLRPSVEHVYVSANPDFVGRMNAYMNDVRLGHSIQGYMAEFNAMAERIFPAKSGEDTNTLKSTSVKDKRMIFD</sequence>
<dbReference type="RefSeq" id="WP_114381991.1">
    <property type="nucleotide sequence ID" value="NZ_QPJD01000013.1"/>
</dbReference>
<dbReference type="Proteomes" id="UP000252415">
    <property type="component" value="Unassembled WGS sequence"/>
</dbReference>
<dbReference type="InterPro" id="IPR019076">
    <property type="entry name" value="Spore_lipoprot_YhcN/YlaJ-like"/>
</dbReference>
<feature type="chain" id="PRO_5039274256" evidence="1">
    <location>
        <begin position="20"/>
        <end position="243"/>
    </location>
</feature>
<organism evidence="2 3">
    <name type="scientific">Paenibacillus prosopidis</name>
    <dbReference type="NCBI Taxonomy" id="630520"/>
    <lineage>
        <taxon>Bacteria</taxon>
        <taxon>Bacillati</taxon>
        <taxon>Bacillota</taxon>
        <taxon>Bacilli</taxon>
        <taxon>Bacillales</taxon>
        <taxon>Paenibacillaceae</taxon>
        <taxon>Paenibacillus</taxon>
    </lineage>
</organism>
<feature type="signal peptide" evidence="1">
    <location>
        <begin position="1"/>
        <end position="19"/>
    </location>
</feature>